<keyword evidence="2" id="KW-1185">Reference proteome</keyword>
<evidence type="ECO:0000313" key="1">
    <source>
        <dbReference type="EMBL" id="KAK6784527.1"/>
    </source>
</evidence>
<accession>A0AAN8Y9P7</accession>
<sequence>MKSKLKSCSPGTSCNFIRCFRNPGGDYEWADLDKALRRYWLTKMVALFGCADESVYDRKLEWKKSKRMLNSCKILEADSDRFLSCSVISTTEDSRLPNLVGPSLFS</sequence>
<dbReference type="AlphaFoldDB" id="A0AAN8Y9P7"/>
<protein>
    <submittedName>
        <fullName evidence="1">Uncharacterized protein</fullName>
    </submittedName>
</protein>
<organism evidence="1 2">
    <name type="scientific">Solanum bulbocastanum</name>
    <name type="common">Wild potato</name>
    <dbReference type="NCBI Taxonomy" id="147425"/>
    <lineage>
        <taxon>Eukaryota</taxon>
        <taxon>Viridiplantae</taxon>
        <taxon>Streptophyta</taxon>
        <taxon>Embryophyta</taxon>
        <taxon>Tracheophyta</taxon>
        <taxon>Spermatophyta</taxon>
        <taxon>Magnoliopsida</taxon>
        <taxon>eudicotyledons</taxon>
        <taxon>Gunneridae</taxon>
        <taxon>Pentapetalae</taxon>
        <taxon>asterids</taxon>
        <taxon>lamiids</taxon>
        <taxon>Solanales</taxon>
        <taxon>Solanaceae</taxon>
        <taxon>Solanoideae</taxon>
        <taxon>Solaneae</taxon>
        <taxon>Solanum</taxon>
    </lineage>
</organism>
<proteinExistence type="predicted"/>
<reference evidence="1 2" key="1">
    <citation type="submission" date="2024-02" db="EMBL/GenBank/DDBJ databases">
        <title>de novo genome assembly of Solanum bulbocastanum strain 11H21.</title>
        <authorList>
            <person name="Hosaka A.J."/>
        </authorList>
    </citation>
    <scope>NUCLEOTIDE SEQUENCE [LARGE SCALE GENOMIC DNA]</scope>
    <source>
        <tissue evidence="1">Young leaves</tissue>
    </source>
</reference>
<gene>
    <name evidence="1" type="ORF">RDI58_017982</name>
</gene>
<dbReference type="Proteomes" id="UP001371456">
    <property type="component" value="Unassembled WGS sequence"/>
</dbReference>
<dbReference type="EMBL" id="JBANQN010000007">
    <property type="protein sequence ID" value="KAK6784527.1"/>
    <property type="molecule type" value="Genomic_DNA"/>
</dbReference>
<evidence type="ECO:0000313" key="2">
    <source>
        <dbReference type="Proteomes" id="UP001371456"/>
    </source>
</evidence>
<comment type="caution">
    <text evidence="1">The sequence shown here is derived from an EMBL/GenBank/DDBJ whole genome shotgun (WGS) entry which is preliminary data.</text>
</comment>
<name>A0AAN8Y9P7_SOLBU</name>